<accession>A0A7X4YPU7</accession>
<dbReference type="PANTHER" id="PTHR43280:SF2">
    <property type="entry name" value="HTH-TYPE TRANSCRIPTIONAL REGULATOR EXSA"/>
    <property type="match status" value="1"/>
</dbReference>
<evidence type="ECO:0000259" key="6">
    <source>
        <dbReference type="PROSITE" id="PS50110"/>
    </source>
</evidence>
<dbReference type="Gene3D" id="3.40.50.2300">
    <property type="match status" value="1"/>
</dbReference>
<dbReference type="PROSITE" id="PS01124">
    <property type="entry name" value="HTH_ARAC_FAMILY_2"/>
    <property type="match status" value="1"/>
</dbReference>
<protein>
    <submittedName>
        <fullName evidence="7">Response regulator</fullName>
    </submittedName>
</protein>
<dbReference type="Pfam" id="PF12833">
    <property type="entry name" value="HTH_18"/>
    <property type="match status" value="1"/>
</dbReference>
<keyword evidence="1" id="KW-0805">Transcription regulation</keyword>
<dbReference type="GO" id="GO:0003700">
    <property type="term" value="F:DNA-binding transcription factor activity"/>
    <property type="evidence" value="ECO:0007669"/>
    <property type="project" value="InterPro"/>
</dbReference>
<feature type="domain" description="HTH araC/xylS-type" evidence="5">
    <location>
        <begin position="440"/>
        <end position="538"/>
    </location>
</feature>
<dbReference type="Proteomes" id="UP000558113">
    <property type="component" value="Unassembled WGS sequence"/>
</dbReference>
<evidence type="ECO:0000256" key="2">
    <source>
        <dbReference type="ARBA" id="ARBA00023125"/>
    </source>
</evidence>
<evidence type="ECO:0000256" key="1">
    <source>
        <dbReference type="ARBA" id="ARBA00023015"/>
    </source>
</evidence>
<dbReference type="RefSeq" id="WP_161699070.1">
    <property type="nucleotide sequence ID" value="NZ_JAAAMU010000006.1"/>
</dbReference>
<gene>
    <name evidence="7" type="ORF">GT003_14980</name>
</gene>
<feature type="domain" description="Response regulatory" evidence="6">
    <location>
        <begin position="3"/>
        <end position="120"/>
    </location>
</feature>
<dbReference type="InterPro" id="IPR020449">
    <property type="entry name" value="Tscrpt_reg_AraC-type_HTH"/>
</dbReference>
<dbReference type="InterPro" id="IPR011006">
    <property type="entry name" value="CheY-like_superfamily"/>
</dbReference>
<evidence type="ECO:0000313" key="8">
    <source>
        <dbReference type="Proteomes" id="UP000558113"/>
    </source>
</evidence>
<dbReference type="SMART" id="SM00448">
    <property type="entry name" value="REC"/>
    <property type="match status" value="1"/>
</dbReference>
<keyword evidence="8" id="KW-1185">Reference proteome</keyword>
<dbReference type="CDD" id="cd17536">
    <property type="entry name" value="REC_YesN-like"/>
    <property type="match status" value="1"/>
</dbReference>
<keyword evidence="4" id="KW-0597">Phosphoprotein</keyword>
<comment type="caution">
    <text evidence="7">The sequence shown here is derived from an EMBL/GenBank/DDBJ whole genome shotgun (WGS) entry which is preliminary data.</text>
</comment>
<dbReference type="InterPro" id="IPR009057">
    <property type="entry name" value="Homeodomain-like_sf"/>
</dbReference>
<dbReference type="PROSITE" id="PS50110">
    <property type="entry name" value="RESPONSE_REGULATORY"/>
    <property type="match status" value="1"/>
</dbReference>
<name>A0A7X4YPU7_9BACL</name>
<dbReference type="EMBL" id="JAAAMU010000006">
    <property type="protein sequence ID" value="NBC70302.1"/>
    <property type="molecule type" value="Genomic_DNA"/>
</dbReference>
<keyword evidence="2" id="KW-0238">DNA-binding</keyword>
<dbReference type="InterPro" id="IPR001789">
    <property type="entry name" value="Sig_transdc_resp-reg_receiver"/>
</dbReference>
<dbReference type="PANTHER" id="PTHR43280">
    <property type="entry name" value="ARAC-FAMILY TRANSCRIPTIONAL REGULATOR"/>
    <property type="match status" value="1"/>
</dbReference>
<evidence type="ECO:0000256" key="4">
    <source>
        <dbReference type="PROSITE-ProRule" id="PRU00169"/>
    </source>
</evidence>
<keyword evidence="3" id="KW-0804">Transcription</keyword>
<sequence>MHRLIIVDNEPVIVRGLQQLLEEESPVELDVYGAQSAAEALALMERMRIDIALLDIRMPGMNGLELQERIVAQWPQCRIVFLTGHNDFAYIQTAVRNGSVDYILKTDGDDAILQAIRKAAREISRETEKDRLLGEAKTKWNESLGSLQKGYLEQALNGLSAVRQDRLDELRLPLRAAVAPHVFIARVDRWNPAFGESDKALIHYAVQNIAAESMTGCLSACTAIGHLIVVFLQADPDGRWHGSPERLSRFVKGKLESVQSACREFLNVPLSIAACAEPVEWGRLPAKYAELRRMLFYGFGLREEMLLTDEVALNFNEEGEGEEALLRARSQLKQFLSAEWLMHARLLQDFESLAELSRHLTRQDRFLYEMYNGISYMLLSYLNENSKWDRFKMRDGSGKLFSLDAHTSWEQALAYLKELLVLLLQERSEESEAGADFLIAKLKAHIDKHLDEELSLIRLAEIVYLNPTYLSRLFKQCTGEGLSTYIAQLKLERARELLRHSKLKIQDVALKVGFDSATSFGRFFKRETNMTPQEYRDSEAESHV</sequence>
<dbReference type="SUPFAM" id="SSF52172">
    <property type="entry name" value="CheY-like"/>
    <property type="match status" value="1"/>
</dbReference>
<dbReference type="Gene3D" id="1.10.10.60">
    <property type="entry name" value="Homeodomain-like"/>
    <property type="match status" value="2"/>
</dbReference>
<organism evidence="7 8">
    <name type="scientific">Paenibacillus sacheonensis</name>
    <dbReference type="NCBI Taxonomy" id="742054"/>
    <lineage>
        <taxon>Bacteria</taxon>
        <taxon>Bacillati</taxon>
        <taxon>Bacillota</taxon>
        <taxon>Bacilli</taxon>
        <taxon>Bacillales</taxon>
        <taxon>Paenibacillaceae</taxon>
        <taxon>Paenibacillus</taxon>
    </lineage>
</organism>
<dbReference type="InterPro" id="IPR018062">
    <property type="entry name" value="HTH_AraC-typ_CS"/>
</dbReference>
<dbReference type="GO" id="GO:0000160">
    <property type="term" value="P:phosphorelay signal transduction system"/>
    <property type="evidence" value="ECO:0007669"/>
    <property type="project" value="InterPro"/>
</dbReference>
<dbReference type="AlphaFoldDB" id="A0A7X4YPU7"/>
<dbReference type="PROSITE" id="PS00041">
    <property type="entry name" value="HTH_ARAC_FAMILY_1"/>
    <property type="match status" value="1"/>
</dbReference>
<feature type="modified residue" description="4-aspartylphosphate" evidence="4">
    <location>
        <position position="55"/>
    </location>
</feature>
<reference evidence="7 8" key="1">
    <citation type="submission" date="2020-01" db="EMBL/GenBank/DDBJ databases">
        <title>Paenibacillus soybeanensis sp. nov. isolated from the nodules of soybean (Glycine max(L.) Merr).</title>
        <authorList>
            <person name="Wang H."/>
        </authorList>
    </citation>
    <scope>NUCLEOTIDE SEQUENCE [LARGE SCALE GENOMIC DNA]</scope>
    <source>
        <strain evidence="7 8">DSM 23054</strain>
    </source>
</reference>
<dbReference type="Pfam" id="PF00072">
    <property type="entry name" value="Response_reg"/>
    <property type="match status" value="1"/>
</dbReference>
<dbReference type="InterPro" id="IPR018060">
    <property type="entry name" value="HTH_AraC"/>
</dbReference>
<dbReference type="SMART" id="SM00342">
    <property type="entry name" value="HTH_ARAC"/>
    <property type="match status" value="1"/>
</dbReference>
<evidence type="ECO:0000256" key="3">
    <source>
        <dbReference type="ARBA" id="ARBA00023163"/>
    </source>
</evidence>
<dbReference type="GO" id="GO:0043565">
    <property type="term" value="F:sequence-specific DNA binding"/>
    <property type="evidence" value="ECO:0007669"/>
    <property type="project" value="InterPro"/>
</dbReference>
<evidence type="ECO:0000313" key="7">
    <source>
        <dbReference type="EMBL" id="NBC70302.1"/>
    </source>
</evidence>
<dbReference type="PRINTS" id="PR00032">
    <property type="entry name" value="HTHARAC"/>
</dbReference>
<dbReference type="SUPFAM" id="SSF46689">
    <property type="entry name" value="Homeodomain-like"/>
    <property type="match status" value="2"/>
</dbReference>
<evidence type="ECO:0000259" key="5">
    <source>
        <dbReference type="PROSITE" id="PS01124"/>
    </source>
</evidence>
<dbReference type="OrthoDB" id="2543932at2"/>
<proteinExistence type="predicted"/>